<keyword evidence="2" id="KW-1185">Reference proteome</keyword>
<gene>
    <name evidence="1" type="ORF">JCM19294_932</name>
</gene>
<dbReference type="Proteomes" id="UP000029221">
    <property type="component" value="Unassembled WGS sequence"/>
</dbReference>
<evidence type="ECO:0000313" key="1">
    <source>
        <dbReference type="EMBL" id="GAK98298.1"/>
    </source>
</evidence>
<sequence length="67" mass="7553">MIIVTMNFFTVKGLFKLNKLAIDPAITITAKKVMRYDIHELISLETVRGIKLSIMKIPNTTTCITAK</sequence>
<proteinExistence type="predicted"/>
<dbReference type="AlphaFoldDB" id="A0A090Q953"/>
<organism evidence="1 2">
    <name type="scientific">Nonlabens tegetincola</name>
    <dbReference type="NCBI Taxonomy" id="323273"/>
    <lineage>
        <taxon>Bacteria</taxon>
        <taxon>Pseudomonadati</taxon>
        <taxon>Bacteroidota</taxon>
        <taxon>Flavobacteriia</taxon>
        <taxon>Flavobacteriales</taxon>
        <taxon>Flavobacteriaceae</taxon>
        <taxon>Nonlabens</taxon>
    </lineage>
</organism>
<protein>
    <submittedName>
        <fullName evidence="1">Uncharacterized protein</fullName>
    </submittedName>
</protein>
<reference evidence="1" key="1">
    <citation type="journal article" date="2014" name="Genome Announc.">
        <title>Draft Genome Sequences of Marine Flavobacterium Nonlabens Strains NR17, NR24, NR27, NR32, NR33, and Ara13.</title>
        <authorList>
            <person name="Nakanishi M."/>
            <person name="Meirelles P."/>
            <person name="Suzuki R."/>
            <person name="Takatani N."/>
            <person name="Mino S."/>
            <person name="Suda W."/>
            <person name="Oshima K."/>
            <person name="Hattori M."/>
            <person name="Ohkuma M."/>
            <person name="Hosokawa M."/>
            <person name="Miyashita K."/>
            <person name="Thompson F.L."/>
            <person name="Niwa A."/>
            <person name="Sawabe T."/>
            <person name="Sawabe T."/>
        </authorList>
    </citation>
    <scope>NUCLEOTIDE SEQUENCE [LARGE SCALE GENOMIC DNA]</scope>
    <source>
        <strain evidence="1">JCM 19294</strain>
    </source>
</reference>
<comment type="caution">
    <text evidence="1">The sequence shown here is derived from an EMBL/GenBank/DDBJ whole genome shotgun (WGS) entry which is preliminary data.</text>
</comment>
<dbReference type="EMBL" id="BBML01000010">
    <property type="protein sequence ID" value="GAK98298.1"/>
    <property type="molecule type" value="Genomic_DNA"/>
</dbReference>
<accession>A0A090Q953</accession>
<evidence type="ECO:0000313" key="2">
    <source>
        <dbReference type="Proteomes" id="UP000029221"/>
    </source>
</evidence>
<name>A0A090Q953_9FLAO</name>